<dbReference type="EMBL" id="JTEO01000004">
    <property type="protein sequence ID" value="MCQ6962772.1"/>
    <property type="molecule type" value="Genomic_DNA"/>
</dbReference>
<protein>
    <submittedName>
        <fullName evidence="1">Uncharacterized protein</fullName>
    </submittedName>
</protein>
<evidence type="ECO:0000313" key="1">
    <source>
        <dbReference type="EMBL" id="MCQ6962772.1"/>
    </source>
</evidence>
<gene>
    <name evidence="1" type="ORF">PV02_06640</name>
</gene>
<dbReference type="Proteomes" id="UP001206983">
    <property type="component" value="Unassembled WGS sequence"/>
</dbReference>
<organism evidence="1 2">
    <name type="scientific">Methanolobus chelungpuianus</name>
    <dbReference type="NCBI Taxonomy" id="502115"/>
    <lineage>
        <taxon>Archaea</taxon>
        <taxon>Methanobacteriati</taxon>
        <taxon>Methanobacteriota</taxon>
        <taxon>Stenosarchaea group</taxon>
        <taxon>Methanomicrobia</taxon>
        <taxon>Methanosarcinales</taxon>
        <taxon>Methanosarcinaceae</taxon>
        <taxon>Methanolobus</taxon>
    </lineage>
</organism>
<proteinExistence type="predicted"/>
<accession>A0AAE3HAT7</accession>
<sequence length="97" mass="10972">MPKRTSSQNVHPKFTEHINETTCISIVNLRSDESSESIAKMARKATSRAARDALRNGRAITIQQGNAIVRKFPDGNVEVVKTLENAYFIPQKRVYRI</sequence>
<reference evidence="1 2" key="1">
    <citation type="journal article" date="2011" name="Appl. Environ. Microbiol.">
        <title>Methanogenic archaea isolated from Taiwan's Chelungpu fault.</title>
        <authorList>
            <person name="Wu S.Y."/>
            <person name="Lai M.C."/>
        </authorList>
    </citation>
    <scope>NUCLEOTIDE SEQUENCE [LARGE SCALE GENOMIC DNA]</scope>
    <source>
        <strain evidence="1 2">St545Mb</strain>
    </source>
</reference>
<name>A0AAE3HAT7_9EURY</name>
<keyword evidence="2" id="KW-1185">Reference proteome</keyword>
<evidence type="ECO:0000313" key="2">
    <source>
        <dbReference type="Proteomes" id="UP001206983"/>
    </source>
</evidence>
<dbReference type="AlphaFoldDB" id="A0AAE3HAT7"/>
<comment type="caution">
    <text evidence="1">The sequence shown here is derived from an EMBL/GenBank/DDBJ whole genome shotgun (WGS) entry which is preliminary data.</text>
</comment>
<dbReference type="RefSeq" id="WP_256622610.1">
    <property type="nucleotide sequence ID" value="NZ_JTEO01000004.1"/>
</dbReference>